<keyword evidence="2" id="KW-1185">Reference proteome</keyword>
<dbReference type="Proteomes" id="UP000006352">
    <property type="component" value="Unassembled WGS sequence"/>
</dbReference>
<name>J4GFD4_9APHY</name>
<dbReference type="InParanoid" id="J4GFD4"/>
<dbReference type="GeneID" id="24100409"/>
<dbReference type="AlphaFoldDB" id="J4GFD4"/>
<sequence>MAAQILVMITTWMKTYSALCNLKRLRGGTGLTGPILRDGFLCFFNVFMFNVMTLIGDMAYGLTTNLADLAALEAILLSRFMLDLRTAASKPISGISIQTSITLNVVEEMGAHFDDAYFGSME</sequence>
<evidence type="ECO:0000313" key="2">
    <source>
        <dbReference type="Proteomes" id="UP000006352"/>
    </source>
</evidence>
<organism evidence="1 2">
    <name type="scientific">Fibroporia radiculosa</name>
    <dbReference type="NCBI Taxonomy" id="599839"/>
    <lineage>
        <taxon>Eukaryota</taxon>
        <taxon>Fungi</taxon>
        <taxon>Dikarya</taxon>
        <taxon>Basidiomycota</taxon>
        <taxon>Agaricomycotina</taxon>
        <taxon>Agaricomycetes</taxon>
        <taxon>Polyporales</taxon>
        <taxon>Fibroporiaceae</taxon>
        <taxon>Fibroporia</taxon>
    </lineage>
</organism>
<dbReference type="RefSeq" id="XP_012184781.1">
    <property type="nucleotide sequence ID" value="XM_012329391.1"/>
</dbReference>
<reference evidence="1 2" key="1">
    <citation type="journal article" date="2012" name="Appl. Environ. Microbiol.">
        <title>Short-read sequencing for genomic analysis of the brown rot fungus Fibroporia radiculosa.</title>
        <authorList>
            <person name="Tang J.D."/>
            <person name="Perkins A.D."/>
            <person name="Sonstegard T.S."/>
            <person name="Schroeder S.G."/>
            <person name="Burgess S.C."/>
            <person name="Diehl S.V."/>
        </authorList>
    </citation>
    <scope>NUCLEOTIDE SEQUENCE [LARGE SCALE GENOMIC DNA]</scope>
    <source>
        <strain evidence="1 2">TFFH 294</strain>
    </source>
</reference>
<gene>
    <name evidence="1" type="ORF">FIBRA_07721</name>
</gene>
<dbReference type="HOGENOM" id="CLU_2026774_0_0_1"/>
<dbReference type="EMBL" id="HE797193">
    <property type="protein sequence ID" value="CCM05498.1"/>
    <property type="molecule type" value="Genomic_DNA"/>
</dbReference>
<protein>
    <submittedName>
        <fullName evidence="1">Uncharacterized protein</fullName>
    </submittedName>
</protein>
<accession>J4GFD4</accession>
<proteinExistence type="predicted"/>
<evidence type="ECO:0000313" key="1">
    <source>
        <dbReference type="EMBL" id="CCM05498.1"/>
    </source>
</evidence>